<comment type="caution">
    <text evidence="2">The sequence shown here is derived from an EMBL/GenBank/DDBJ whole genome shotgun (WGS) entry which is preliminary data.</text>
</comment>
<accession>A0AAV7L554</accession>
<dbReference type="EMBL" id="JANPWB010000016">
    <property type="protein sequence ID" value="KAJ1085414.1"/>
    <property type="molecule type" value="Genomic_DNA"/>
</dbReference>
<dbReference type="Proteomes" id="UP001066276">
    <property type="component" value="Chromosome 12"/>
</dbReference>
<sequence length="93" mass="10151">MQQKELKEILDIFGLQDIEPQEEFNEVLAAEEEALSISDSGSELETEPGVQTKQVLPTAQHAGSTKAYITKKHSALTGTKATRPPLPSGHSRH</sequence>
<evidence type="ECO:0000313" key="3">
    <source>
        <dbReference type="Proteomes" id="UP001066276"/>
    </source>
</evidence>
<organism evidence="2 3">
    <name type="scientific">Pleurodeles waltl</name>
    <name type="common">Iberian ribbed newt</name>
    <dbReference type="NCBI Taxonomy" id="8319"/>
    <lineage>
        <taxon>Eukaryota</taxon>
        <taxon>Metazoa</taxon>
        <taxon>Chordata</taxon>
        <taxon>Craniata</taxon>
        <taxon>Vertebrata</taxon>
        <taxon>Euteleostomi</taxon>
        <taxon>Amphibia</taxon>
        <taxon>Batrachia</taxon>
        <taxon>Caudata</taxon>
        <taxon>Salamandroidea</taxon>
        <taxon>Salamandridae</taxon>
        <taxon>Pleurodelinae</taxon>
        <taxon>Pleurodeles</taxon>
    </lineage>
</organism>
<evidence type="ECO:0000256" key="1">
    <source>
        <dbReference type="SAM" id="MobiDB-lite"/>
    </source>
</evidence>
<name>A0AAV7L554_PLEWA</name>
<feature type="region of interest" description="Disordered" evidence="1">
    <location>
        <begin position="69"/>
        <end position="93"/>
    </location>
</feature>
<reference evidence="2" key="1">
    <citation type="journal article" date="2022" name="bioRxiv">
        <title>Sequencing and chromosome-scale assembly of the giantPleurodeles waltlgenome.</title>
        <authorList>
            <person name="Brown T."/>
            <person name="Elewa A."/>
            <person name="Iarovenko S."/>
            <person name="Subramanian E."/>
            <person name="Araus A.J."/>
            <person name="Petzold A."/>
            <person name="Susuki M."/>
            <person name="Suzuki K.-i.T."/>
            <person name="Hayashi T."/>
            <person name="Toyoda A."/>
            <person name="Oliveira C."/>
            <person name="Osipova E."/>
            <person name="Leigh N.D."/>
            <person name="Simon A."/>
            <person name="Yun M.H."/>
        </authorList>
    </citation>
    <scope>NUCLEOTIDE SEQUENCE</scope>
    <source>
        <strain evidence="2">20211129_DDA</strain>
        <tissue evidence="2">Liver</tissue>
    </source>
</reference>
<keyword evidence="3" id="KW-1185">Reference proteome</keyword>
<gene>
    <name evidence="2" type="ORF">NDU88_005546</name>
</gene>
<protein>
    <submittedName>
        <fullName evidence="2">Uncharacterized protein</fullName>
    </submittedName>
</protein>
<dbReference type="AlphaFoldDB" id="A0AAV7L554"/>
<evidence type="ECO:0000313" key="2">
    <source>
        <dbReference type="EMBL" id="KAJ1085414.1"/>
    </source>
</evidence>
<proteinExistence type="predicted"/>